<organism evidence="2">
    <name type="scientific">Ensete ventricosum</name>
    <name type="common">Abyssinian banana</name>
    <name type="synonym">Musa ensete</name>
    <dbReference type="NCBI Taxonomy" id="4639"/>
    <lineage>
        <taxon>Eukaryota</taxon>
        <taxon>Viridiplantae</taxon>
        <taxon>Streptophyta</taxon>
        <taxon>Embryophyta</taxon>
        <taxon>Tracheophyta</taxon>
        <taxon>Spermatophyta</taxon>
        <taxon>Magnoliopsida</taxon>
        <taxon>Liliopsida</taxon>
        <taxon>Zingiberales</taxon>
        <taxon>Musaceae</taxon>
        <taxon>Ensete</taxon>
    </lineage>
</organism>
<dbReference type="AlphaFoldDB" id="A0A445MJ21"/>
<proteinExistence type="predicted"/>
<protein>
    <recommendedName>
        <fullName evidence="3">Adenylate kinase</fullName>
    </recommendedName>
</protein>
<gene>
    <name evidence="2" type="ORF">BHM03_00034373</name>
</gene>
<evidence type="ECO:0000313" key="2">
    <source>
        <dbReference type="EMBL" id="RZR74257.1"/>
    </source>
</evidence>
<reference evidence="2" key="1">
    <citation type="journal article" date="2018" name="Data Brief">
        <title>Genome sequence data from 17 accessions of Ensete ventricosum, a staple food crop for millions in Ethiopia.</title>
        <authorList>
            <person name="Yemataw Z."/>
            <person name="Muzemil S."/>
            <person name="Ambachew D."/>
            <person name="Tripathi L."/>
            <person name="Tesfaye K."/>
            <person name="Chala A."/>
            <person name="Farbos A."/>
            <person name="O'Neill P."/>
            <person name="Moore K."/>
            <person name="Grant M."/>
            <person name="Studholme D.J."/>
        </authorList>
    </citation>
    <scope>NUCLEOTIDE SEQUENCE [LARGE SCALE GENOMIC DNA]</scope>
    <source>
        <tissue evidence="2">Leaf</tissue>
    </source>
</reference>
<feature type="region of interest" description="Disordered" evidence="1">
    <location>
        <begin position="177"/>
        <end position="196"/>
    </location>
</feature>
<name>A0A445MJ21_ENSVE</name>
<dbReference type="InterPro" id="IPR027417">
    <property type="entry name" value="P-loop_NTPase"/>
</dbReference>
<dbReference type="Proteomes" id="UP000290560">
    <property type="component" value="Unassembled WGS sequence"/>
</dbReference>
<accession>A0A445MJ21</accession>
<evidence type="ECO:0000256" key="1">
    <source>
        <dbReference type="SAM" id="MobiDB-lite"/>
    </source>
</evidence>
<dbReference type="EMBL" id="KV876174">
    <property type="protein sequence ID" value="RZR74257.1"/>
    <property type="molecule type" value="Genomic_DNA"/>
</dbReference>
<dbReference type="Gene3D" id="3.40.50.300">
    <property type="entry name" value="P-loop containing nucleotide triphosphate hydrolases"/>
    <property type="match status" value="1"/>
</dbReference>
<evidence type="ECO:0008006" key="3">
    <source>
        <dbReference type="Google" id="ProtNLM"/>
    </source>
</evidence>
<sequence>MSGIRRLGALAARSLARRVFAPPHMHHRSFGAAALAEVEYWTEWEEDEERGRYAAAAATDACGEREPRRVQWVFMGSPGVQRHVYATRVAELLDVPYISMGSLVRQELNPSSSLYKKGYLRSGGHDSSYCMDRPRNLRGVISSFSGNSCHCVALGFLELSVTKHLRTEGVEEEEIKARVSRPGWDPPLGSPRSTIPRPTGVRAAAYAPAVLGAAALAEVEYWTGWQEDPAAAAAATAPLAIRKDHFDHSFIGFASAILVATLHLQPSRDGWLPPSAMRGASPLRLHPCVRAGRPPPTCMGCPPLALGEHRRCRLLVRQGDSRGIGRWARGGTEGMAGDRLE</sequence>